<reference evidence="2 3" key="1">
    <citation type="journal article" date="2018" name="PLoS Pathog.">
        <title>Evolution of structural diversity of trichothecenes, a family of toxins produced by plant pathogenic and entomopathogenic fungi.</title>
        <authorList>
            <person name="Proctor R.H."/>
            <person name="McCormick S.P."/>
            <person name="Kim H.S."/>
            <person name="Cardoza R.E."/>
            <person name="Stanley A.M."/>
            <person name="Lindo L."/>
            <person name="Kelly A."/>
            <person name="Brown D.W."/>
            <person name="Lee T."/>
            <person name="Vaughan M.M."/>
            <person name="Alexander N.J."/>
            <person name="Busman M."/>
            <person name="Gutierrez S."/>
        </authorList>
    </citation>
    <scope>NUCLEOTIDE SEQUENCE [LARGE SCALE GENOMIC DNA]</scope>
    <source>
        <strain evidence="2 3">NRRL 13405</strain>
    </source>
</reference>
<protein>
    <submittedName>
        <fullName evidence="2">Uncharacterized protein</fullName>
    </submittedName>
</protein>
<accession>A0A395MQ66</accession>
<name>A0A395MQ66_9HYPO</name>
<gene>
    <name evidence="2" type="ORF">FIE12Z_5619</name>
</gene>
<dbReference type="OrthoDB" id="4153862at2759"/>
<organism evidence="2 3">
    <name type="scientific">Fusarium flagelliforme</name>
    <dbReference type="NCBI Taxonomy" id="2675880"/>
    <lineage>
        <taxon>Eukaryota</taxon>
        <taxon>Fungi</taxon>
        <taxon>Dikarya</taxon>
        <taxon>Ascomycota</taxon>
        <taxon>Pezizomycotina</taxon>
        <taxon>Sordariomycetes</taxon>
        <taxon>Hypocreomycetidae</taxon>
        <taxon>Hypocreales</taxon>
        <taxon>Nectriaceae</taxon>
        <taxon>Fusarium</taxon>
        <taxon>Fusarium incarnatum-equiseti species complex</taxon>
    </lineage>
</organism>
<proteinExistence type="predicted"/>
<dbReference type="EMBL" id="PXXK01000150">
    <property type="protein sequence ID" value="RFN50091.1"/>
    <property type="molecule type" value="Genomic_DNA"/>
</dbReference>
<evidence type="ECO:0000313" key="2">
    <source>
        <dbReference type="EMBL" id="RFN50091.1"/>
    </source>
</evidence>
<feature type="signal peptide" evidence="1">
    <location>
        <begin position="1"/>
        <end position="18"/>
    </location>
</feature>
<evidence type="ECO:0000313" key="3">
    <source>
        <dbReference type="Proteomes" id="UP000265631"/>
    </source>
</evidence>
<sequence length="130" mass="13586">MQFSLATIILGFVAVASAGIVDVEGVRNAPRDAVHVRRQNQNRPVPQGQCCVANTSLKQDACTASNGQAGRCVPGGNACDSRLSCIEQSNLECDNNAQERGNTLCRARANGGGLFDGGRIIQNLGEASVN</sequence>
<feature type="chain" id="PRO_5017286513" evidence="1">
    <location>
        <begin position="19"/>
        <end position="130"/>
    </location>
</feature>
<dbReference type="AlphaFoldDB" id="A0A395MQ66"/>
<comment type="caution">
    <text evidence="2">The sequence shown here is derived from an EMBL/GenBank/DDBJ whole genome shotgun (WGS) entry which is preliminary data.</text>
</comment>
<keyword evidence="1" id="KW-0732">Signal</keyword>
<dbReference type="Proteomes" id="UP000265631">
    <property type="component" value="Unassembled WGS sequence"/>
</dbReference>
<keyword evidence="3" id="KW-1185">Reference proteome</keyword>
<evidence type="ECO:0000256" key="1">
    <source>
        <dbReference type="SAM" id="SignalP"/>
    </source>
</evidence>